<comment type="caution">
    <text evidence="1">The sequence shown here is derived from an EMBL/GenBank/DDBJ whole genome shotgun (WGS) entry which is preliminary data.</text>
</comment>
<accession>A0A1Q9YK67</accession>
<name>A0A1Q9YK67_9FIRM</name>
<proteinExistence type="predicted"/>
<gene>
    <name evidence="1" type="ORF">BO223_06530</name>
</gene>
<sequence length="60" mass="6512">MEQTIPQPGAGIDFSHIMPIALHAASDLRKGSMLPVLRKRRTAGPLLHHLAYVPEFPAVG</sequence>
<dbReference type="AlphaFoldDB" id="A0A1Q9YK67"/>
<evidence type="ECO:0000313" key="1">
    <source>
        <dbReference type="EMBL" id="OLU44962.1"/>
    </source>
</evidence>
<dbReference type="RefSeq" id="WP_067555110.1">
    <property type="nucleotide sequence ID" value="NZ_CAJTBG010000004.1"/>
</dbReference>
<evidence type="ECO:0000313" key="2">
    <source>
        <dbReference type="Proteomes" id="UP000186758"/>
    </source>
</evidence>
<dbReference type="Proteomes" id="UP000186758">
    <property type="component" value="Unassembled WGS sequence"/>
</dbReference>
<protein>
    <submittedName>
        <fullName evidence="1">Uncharacterized protein</fullName>
    </submittedName>
</protein>
<reference evidence="1 2" key="1">
    <citation type="submission" date="2016-11" db="EMBL/GenBank/DDBJ databases">
        <title>Description of two novel members of the family Erysipelotrichaceae: Ileibacterium lipovorans gen. nov., sp. nov. and Dubosiella newyorkensis, gen. nov., sp. nov.</title>
        <authorList>
            <person name="Cox L.M."/>
            <person name="Sohn J."/>
            <person name="Tyrrell K.L."/>
            <person name="Citron D.M."/>
            <person name="Lawson P.A."/>
            <person name="Patel N.B."/>
            <person name="Iizumi T."/>
            <person name="Perez-Perez G.I."/>
            <person name="Goldstein E.J."/>
            <person name="Blaser M.J."/>
        </authorList>
    </citation>
    <scope>NUCLEOTIDE SEQUENCE [LARGE SCALE GENOMIC DNA]</scope>
    <source>
        <strain evidence="1 2">NYU-BL-K8</strain>
    </source>
</reference>
<dbReference type="EMBL" id="MPJZ01000054">
    <property type="protein sequence ID" value="OLU44962.1"/>
    <property type="molecule type" value="Genomic_DNA"/>
</dbReference>
<organism evidence="1 2">
    <name type="scientific">Faecalibaculum rodentium</name>
    <dbReference type="NCBI Taxonomy" id="1702221"/>
    <lineage>
        <taxon>Bacteria</taxon>
        <taxon>Bacillati</taxon>
        <taxon>Bacillota</taxon>
        <taxon>Erysipelotrichia</taxon>
        <taxon>Erysipelotrichales</taxon>
        <taxon>Erysipelotrichaceae</taxon>
        <taxon>Faecalibaculum</taxon>
    </lineage>
</organism>
<dbReference type="GeneID" id="78477383"/>